<evidence type="ECO:0000313" key="3">
    <source>
        <dbReference type="Proteomes" id="UP001140094"/>
    </source>
</evidence>
<protein>
    <submittedName>
        <fullName evidence="2">Uncharacterized protein</fullName>
    </submittedName>
</protein>
<name>A0A9W8LP76_9FUNG</name>
<feature type="non-terminal residue" evidence="2">
    <location>
        <position position="92"/>
    </location>
</feature>
<comment type="caution">
    <text evidence="2">The sequence shown here is derived from an EMBL/GenBank/DDBJ whole genome shotgun (WGS) entry which is preliminary data.</text>
</comment>
<evidence type="ECO:0000313" key="2">
    <source>
        <dbReference type="EMBL" id="KAJ2790119.1"/>
    </source>
</evidence>
<evidence type="ECO:0000256" key="1">
    <source>
        <dbReference type="SAM" id="MobiDB-lite"/>
    </source>
</evidence>
<dbReference type="OrthoDB" id="5584977at2759"/>
<accession>A0A9W8LP76</accession>
<sequence>MGKQLSNRVVRLQTLDRVRQLTSPGSGSGSEPADPRAPQGRRSLMNYDLAPLLDISPPDRLEHLLVPNSGYYENHHCIQRHKIIPSESLQQM</sequence>
<proteinExistence type="predicted"/>
<gene>
    <name evidence="2" type="ORF">H4R20_007067</name>
</gene>
<feature type="region of interest" description="Disordered" evidence="1">
    <location>
        <begin position="13"/>
        <end position="42"/>
    </location>
</feature>
<dbReference type="AlphaFoldDB" id="A0A9W8LP76"/>
<organism evidence="2 3">
    <name type="scientific">Coemansia guatemalensis</name>
    <dbReference type="NCBI Taxonomy" id="2761395"/>
    <lineage>
        <taxon>Eukaryota</taxon>
        <taxon>Fungi</taxon>
        <taxon>Fungi incertae sedis</taxon>
        <taxon>Zoopagomycota</taxon>
        <taxon>Kickxellomycotina</taxon>
        <taxon>Kickxellomycetes</taxon>
        <taxon>Kickxellales</taxon>
        <taxon>Kickxellaceae</taxon>
        <taxon>Coemansia</taxon>
    </lineage>
</organism>
<dbReference type="EMBL" id="JANBUO010003616">
    <property type="protein sequence ID" value="KAJ2790119.1"/>
    <property type="molecule type" value="Genomic_DNA"/>
</dbReference>
<reference evidence="2" key="1">
    <citation type="submission" date="2022-07" db="EMBL/GenBank/DDBJ databases">
        <title>Phylogenomic reconstructions and comparative analyses of Kickxellomycotina fungi.</title>
        <authorList>
            <person name="Reynolds N.K."/>
            <person name="Stajich J.E."/>
            <person name="Barry K."/>
            <person name="Grigoriev I.V."/>
            <person name="Crous P."/>
            <person name="Smith M.E."/>
        </authorList>
    </citation>
    <scope>NUCLEOTIDE SEQUENCE</scope>
    <source>
        <strain evidence="2">NRRL 1565</strain>
    </source>
</reference>
<dbReference type="Proteomes" id="UP001140094">
    <property type="component" value="Unassembled WGS sequence"/>
</dbReference>
<keyword evidence="3" id="KW-1185">Reference proteome</keyword>